<dbReference type="Proteomes" id="UP001229346">
    <property type="component" value="Unassembled WGS sequence"/>
</dbReference>
<accession>A0ABT9UDS5</accession>
<evidence type="ECO:0000256" key="1">
    <source>
        <dbReference type="SAM" id="Phobius"/>
    </source>
</evidence>
<evidence type="ECO:0000313" key="2">
    <source>
        <dbReference type="EMBL" id="MDQ0116830.1"/>
    </source>
</evidence>
<reference evidence="2 3" key="1">
    <citation type="submission" date="2023-07" db="EMBL/GenBank/DDBJ databases">
        <title>Sorghum-associated microbial communities from plants grown in Nebraska, USA.</title>
        <authorList>
            <person name="Schachtman D."/>
        </authorList>
    </citation>
    <scope>NUCLEOTIDE SEQUENCE [LARGE SCALE GENOMIC DNA]</scope>
    <source>
        <strain evidence="2 3">CC482</strain>
    </source>
</reference>
<keyword evidence="1" id="KW-0812">Transmembrane</keyword>
<evidence type="ECO:0000313" key="3">
    <source>
        <dbReference type="Proteomes" id="UP001229346"/>
    </source>
</evidence>
<proteinExistence type="predicted"/>
<feature type="transmembrane region" description="Helical" evidence="1">
    <location>
        <begin position="54"/>
        <end position="78"/>
    </location>
</feature>
<dbReference type="RefSeq" id="WP_307210738.1">
    <property type="nucleotide sequence ID" value="NZ_JAUSSU010000030.1"/>
</dbReference>
<keyword evidence="3" id="KW-1185">Reference proteome</keyword>
<keyword evidence="1" id="KW-1133">Transmembrane helix</keyword>
<sequence length="86" mass="9534">MITEAILEFFINIFASCLSIIPSLDFDVSGFTSVLTSLKGIIQPAAYFLPLTDISIIVTILLVYQGGTFLIWAINWVVRRIADIIP</sequence>
<protein>
    <recommendedName>
        <fullName evidence="4">DUF2523 domain-containing protein</fullName>
    </recommendedName>
</protein>
<dbReference type="EMBL" id="JAUSSU010000030">
    <property type="protein sequence ID" value="MDQ0116830.1"/>
    <property type="molecule type" value="Genomic_DNA"/>
</dbReference>
<name>A0ABT9UDS5_PAEHA</name>
<evidence type="ECO:0008006" key="4">
    <source>
        <dbReference type="Google" id="ProtNLM"/>
    </source>
</evidence>
<comment type="caution">
    <text evidence="2">The sequence shown here is derived from an EMBL/GenBank/DDBJ whole genome shotgun (WGS) entry which is preliminary data.</text>
</comment>
<organism evidence="2 3">
    <name type="scientific">Paenibacillus harenae</name>
    <dbReference type="NCBI Taxonomy" id="306543"/>
    <lineage>
        <taxon>Bacteria</taxon>
        <taxon>Bacillati</taxon>
        <taxon>Bacillota</taxon>
        <taxon>Bacilli</taxon>
        <taxon>Bacillales</taxon>
        <taxon>Paenibacillaceae</taxon>
        <taxon>Paenibacillus</taxon>
    </lineage>
</organism>
<keyword evidence="1" id="KW-0472">Membrane</keyword>
<gene>
    <name evidence="2" type="ORF">J2T15_006317</name>
</gene>